<dbReference type="EMBL" id="JAICCF010000004">
    <property type="protein sequence ID" value="MBW8687144.1"/>
    <property type="molecule type" value="Genomic_DNA"/>
</dbReference>
<evidence type="ECO:0000313" key="2">
    <source>
        <dbReference type="EMBL" id="MBW8687144.1"/>
    </source>
</evidence>
<dbReference type="Proteomes" id="UP000812961">
    <property type="component" value="Unassembled WGS sequence"/>
</dbReference>
<keyword evidence="1" id="KW-0732">Signal</keyword>
<dbReference type="PROSITE" id="PS51257">
    <property type="entry name" value="PROKAR_LIPOPROTEIN"/>
    <property type="match status" value="1"/>
</dbReference>
<name>A0ABS7GHH0_9BACT</name>
<gene>
    <name evidence="2" type="ORF">K1Y79_22595</name>
</gene>
<comment type="caution">
    <text evidence="2">The sequence shown here is derived from an EMBL/GenBank/DDBJ whole genome shotgun (WGS) entry which is preliminary data.</text>
</comment>
<evidence type="ECO:0000313" key="3">
    <source>
        <dbReference type="Proteomes" id="UP000812961"/>
    </source>
</evidence>
<proteinExistence type="predicted"/>
<feature type="chain" id="PRO_5046189948" evidence="1">
    <location>
        <begin position="25"/>
        <end position="180"/>
    </location>
</feature>
<evidence type="ECO:0000256" key="1">
    <source>
        <dbReference type="SAM" id="SignalP"/>
    </source>
</evidence>
<organism evidence="2 3">
    <name type="scientific">Chitinophaga rhizophila</name>
    <dbReference type="NCBI Taxonomy" id="2866212"/>
    <lineage>
        <taxon>Bacteria</taxon>
        <taxon>Pseudomonadati</taxon>
        <taxon>Bacteroidota</taxon>
        <taxon>Chitinophagia</taxon>
        <taxon>Chitinophagales</taxon>
        <taxon>Chitinophagaceae</taxon>
        <taxon>Chitinophaga</taxon>
    </lineage>
</organism>
<keyword evidence="3" id="KW-1185">Reference proteome</keyword>
<dbReference type="RefSeq" id="WP_220252467.1">
    <property type="nucleotide sequence ID" value="NZ_JAICCF010000004.1"/>
</dbReference>
<protein>
    <submittedName>
        <fullName evidence="2">Uncharacterized protein</fullName>
    </submittedName>
</protein>
<feature type="signal peptide" evidence="1">
    <location>
        <begin position="1"/>
        <end position="24"/>
    </location>
</feature>
<sequence length="180" mass="19762">MSRKNLIPVVLAAALSFSCLTAAAQRKGQSASAASTANPADIANIRAAFKQINAMQLRKEEFTYEAAACADGGVVQYFFKGKEIVKIIESGSVGDGSWKKEFYYQSGKFIFSYDLIEGESADGHASKIEHRLYVKDGKVIRYLEDQQDIPEDGTATRDIDIAGKLLEAYKTRQFANALCE</sequence>
<reference evidence="2 3" key="1">
    <citation type="submission" date="2021-08" db="EMBL/GenBank/DDBJ databases">
        <title>The genome sequence of Chitinophaga sp. B61.</title>
        <authorList>
            <person name="Zhang X."/>
        </authorList>
    </citation>
    <scope>NUCLEOTIDE SEQUENCE [LARGE SCALE GENOMIC DNA]</scope>
    <source>
        <strain evidence="2 3">B61</strain>
    </source>
</reference>
<accession>A0ABS7GHH0</accession>